<dbReference type="EMBL" id="CM023484">
    <property type="protein sequence ID" value="KAH6934454.1"/>
    <property type="molecule type" value="Genomic_DNA"/>
</dbReference>
<gene>
    <name evidence="1" type="ORF">HPB50_024526</name>
</gene>
<proteinExistence type="predicted"/>
<comment type="caution">
    <text evidence="1">The sequence shown here is derived from an EMBL/GenBank/DDBJ whole genome shotgun (WGS) entry which is preliminary data.</text>
</comment>
<evidence type="ECO:0000313" key="2">
    <source>
        <dbReference type="Proteomes" id="UP000821845"/>
    </source>
</evidence>
<sequence>MKLLKYCFIGRNRFSFSRYCPILQAHKSHTTSAAAPYPITPMAAAAEKDRAATDAGPLADNATQNRFLHSHQLRRASSLEGIHVYRLHARTTAISLIIHTYKKKKQVRRVTQVFASEAATRSLLRGRPA</sequence>
<name>A0ACB7SKL4_HYAAI</name>
<organism evidence="1 2">
    <name type="scientific">Hyalomma asiaticum</name>
    <name type="common">Tick</name>
    <dbReference type="NCBI Taxonomy" id="266040"/>
    <lineage>
        <taxon>Eukaryota</taxon>
        <taxon>Metazoa</taxon>
        <taxon>Ecdysozoa</taxon>
        <taxon>Arthropoda</taxon>
        <taxon>Chelicerata</taxon>
        <taxon>Arachnida</taxon>
        <taxon>Acari</taxon>
        <taxon>Parasitiformes</taxon>
        <taxon>Ixodida</taxon>
        <taxon>Ixodoidea</taxon>
        <taxon>Ixodidae</taxon>
        <taxon>Hyalomminae</taxon>
        <taxon>Hyalomma</taxon>
    </lineage>
</organism>
<dbReference type="Proteomes" id="UP000821845">
    <property type="component" value="Chromosome 4"/>
</dbReference>
<reference evidence="1" key="1">
    <citation type="submission" date="2020-05" db="EMBL/GenBank/DDBJ databases">
        <title>Large-scale comparative analyses of tick genomes elucidate their genetic diversity and vector capacities.</title>
        <authorList>
            <person name="Jia N."/>
            <person name="Wang J."/>
            <person name="Shi W."/>
            <person name="Du L."/>
            <person name="Sun Y."/>
            <person name="Zhan W."/>
            <person name="Jiang J."/>
            <person name="Wang Q."/>
            <person name="Zhang B."/>
            <person name="Ji P."/>
            <person name="Sakyi L.B."/>
            <person name="Cui X."/>
            <person name="Yuan T."/>
            <person name="Jiang B."/>
            <person name="Yang W."/>
            <person name="Lam T.T.-Y."/>
            <person name="Chang Q."/>
            <person name="Ding S."/>
            <person name="Wang X."/>
            <person name="Zhu J."/>
            <person name="Ruan X."/>
            <person name="Zhao L."/>
            <person name="Wei J."/>
            <person name="Que T."/>
            <person name="Du C."/>
            <person name="Cheng J."/>
            <person name="Dai P."/>
            <person name="Han X."/>
            <person name="Huang E."/>
            <person name="Gao Y."/>
            <person name="Liu J."/>
            <person name="Shao H."/>
            <person name="Ye R."/>
            <person name="Li L."/>
            <person name="Wei W."/>
            <person name="Wang X."/>
            <person name="Wang C."/>
            <person name="Yang T."/>
            <person name="Huo Q."/>
            <person name="Li W."/>
            <person name="Guo W."/>
            <person name="Chen H."/>
            <person name="Zhou L."/>
            <person name="Ni X."/>
            <person name="Tian J."/>
            <person name="Zhou Y."/>
            <person name="Sheng Y."/>
            <person name="Liu T."/>
            <person name="Pan Y."/>
            <person name="Xia L."/>
            <person name="Li J."/>
            <person name="Zhao F."/>
            <person name="Cao W."/>
        </authorList>
    </citation>
    <scope>NUCLEOTIDE SEQUENCE</scope>
    <source>
        <strain evidence="1">Hyas-2018</strain>
    </source>
</reference>
<protein>
    <submittedName>
        <fullName evidence="1">Uncharacterized protein</fullName>
    </submittedName>
</protein>
<keyword evidence="2" id="KW-1185">Reference proteome</keyword>
<accession>A0ACB7SKL4</accession>
<evidence type="ECO:0000313" key="1">
    <source>
        <dbReference type="EMBL" id="KAH6934454.1"/>
    </source>
</evidence>